<accession>A0ABP3GNL4</accession>
<feature type="domain" description="Outer membrane protein beta-barrel" evidence="3">
    <location>
        <begin position="15"/>
        <end position="198"/>
    </location>
</feature>
<dbReference type="SUPFAM" id="SSF56925">
    <property type="entry name" value="OMPA-like"/>
    <property type="match status" value="1"/>
</dbReference>
<proteinExistence type="predicted"/>
<evidence type="ECO:0000256" key="2">
    <source>
        <dbReference type="SAM" id="SignalP"/>
    </source>
</evidence>
<protein>
    <recommendedName>
        <fullName evidence="3">Outer membrane protein beta-barrel domain-containing protein</fullName>
    </recommendedName>
</protein>
<organism evidence="4 5">
    <name type="scientific">Bowmanella denitrificans</name>
    <dbReference type="NCBI Taxonomy" id="366582"/>
    <lineage>
        <taxon>Bacteria</taxon>
        <taxon>Pseudomonadati</taxon>
        <taxon>Pseudomonadota</taxon>
        <taxon>Gammaproteobacteria</taxon>
        <taxon>Alteromonadales</taxon>
        <taxon>Alteromonadaceae</taxon>
        <taxon>Bowmanella</taxon>
    </lineage>
</organism>
<evidence type="ECO:0000313" key="5">
    <source>
        <dbReference type="Proteomes" id="UP001501757"/>
    </source>
</evidence>
<dbReference type="InterPro" id="IPR011250">
    <property type="entry name" value="OMP/PagP_B-barrel"/>
</dbReference>
<dbReference type="RefSeq" id="WP_343843451.1">
    <property type="nucleotide sequence ID" value="NZ_BAAAEI010000006.1"/>
</dbReference>
<dbReference type="EMBL" id="BAAAEI010000006">
    <property type="protein sequence ID" value="GAA0350929.1"/>
    <property type="molecule type" value="Genomic_DNA"/>
</dbReference>
<evidence type="ECO:0000256" key="1">
    <source>
        <dbReference type="ARBA" id="ARBA00022729"/>
    </source>
</evidence>
<gene>
    <name evidence="4" type="ORF">GCM10009092_14150</name>
</gene>
<feature type="chain" id="PRO_5045315866" description="Outer membrane protein beta-barrel domain-containing protein" evidence="2">
    <location>
        <begin position="23"/>
        <end position="198"/>
    </location>
</feature>
<sequence>MKKTFRTTLLSFTLLSSVFVSAENNWYTGALYSKQDISITGRDFNTAGLLVGYTYNQYLSLEARLAKGTSGYSSFYGTPESPYGRYKEDINVQTSALVKLSYPIIDDIKLYGLIGYSRSELEIKGTGQIIDSEGNITGEFPSKHNISENGLSYGVGISCQVNDSVDLFIDYQVLPDFEPMAAFSRSWKSASLGINYHF</sequence>
<comment type="caution">
    <text evidence="4">The sequence shown here is derived from an EMBL/GenBank/DDBJ whole genome shotgun (WGS) entry which is preliminary data.</text>
</comment>
<evidence type="ECO:0000313" key="4">
    <source>
        <dbReference type="EMBL" id="GAA0350929.1"/>
    </source>
</evidence>
<dbReference type="InterPro" id="IPR027385">
    <property type="entry name" value="Beta-barrel_OMP"/>
</dbReference>
<feature type="signal peptide" evidence="2">
    <location>
        <begin position="1"/>
        <end position="22"/>
    </location>
</feature>
<keyword evidence="1 2" id="KW-0732">Signal</keyword>
<reference evidence="5" key="1">
    <citation type="journal article" date="2019" name="Int. J. Syst. Evol. Microbiol.">
        <title>The Global Catalogue of Microorganisms (GCM) 10K type strain sequencing project: providing services to taxonomists for standard genome sequencing and annotation.</title>
        <authorList>
            <consortium name="The Broad Institute Genomics Platform"/>
            <consortium name="The Broad Institute Genome Sequencing Center for Infectious Disease"/>
            <person name="Wu L."/>
            <person name="Ma J."/>
        </authorList>
    </citation>
    <scope>NUCLEOTIDE SEQUENCE [LARGE SCALE GENOMIC DNA]</scope>
    <source>
        <strain evidence="5">JCM 13378</strain>
    </source>
</reference>
<dbReference type="Proteomes" id="UP001501757">
    <property type="component" value="Unassembled WGS sequence"/>
</dbReference>
<dbReference type="Pfam" id="PF13505">
    <property type="entry name" value="OMP_b-brl"/>
    <property type="match status" value="1"/>
</dbReference>
<evidence type="ECO:0000259" key="3">
    <source>
        <dbReference type="Pfam" id="PF13505"/>
    </source>
</evidence>
<name>A0ABP3GNL4_9ALTE</name>
<keyword evidence="5" id="KW-1185">Reference proteome</keyword>
<dbReference type="Gene3D" id="2.40.160.20">
    <property type="match status" value="1"/>
</dbReference>